<dbReference type="AlphaFoldDB" id="A0A8E2B058"/>
<evidence type="ECO:0000313" key="3">
    <source>
        <dbReference type="EMBL" id="OCH92299.1"/>
    </source>
</evidence>
<name>A0A8E2B058_9APHY</name>
<dbReference type="OrthoDB" id="2426273at2759"/>
<evidence type="ECO:0000313" key="4">
    <source>
        <dbReference type="Proteomes" id="UP000250043"/>
    </source>
</evidence>
<gene>
    <name evidence="3" type="ORF">OBBRIDRAFT_460938</name>
</gene>
<evidence type="ECO:0000256" key="1">
    <source>
        <dbReference type="SAM" id="MobiDB-lite"/>
    </source>
</evidence>
<sequence length="791" mass="87153">MLESALPLESLSFLIDTLWQRCIANSALASQMEYLVKGLRRSLASSGSQASNVARGGSKRDGAQNVTSIDGHPSGDLLPPPLVSDAAPLIAKDAVWLGAEHDGYRLSTFADYKKLRYSVADLHELEKSSKLKFAALQQCYLTFGLIEGMIERKIPECLLLQSTSRGDIMMTTRNIPYILRDWMGRVRALRDSDVEANKLWCKRAREALELAHLQVMEVMWNGSSPFHRAGINPDDISRILYFIAAIAEALSVASIEFQTRMDTAPPWTFIIDHTNIPRTEMIADGWCPFTISMLSKSVCVVGYASTCKPHIRSAGEGDHCRCTSETCIMNTIDTNTYANRHITTTCECPRSKPPLEAVMNTLLNRQIPVVTVHDSDKLVDGALEVTCTSSCNTPYVAISHVWADGLGSTTEEGLPTCQLRRLAILSRSLLLGGAFWIDGLCVPKHKDTRKKAIGLMGQTYRDAVAVVVIDSGIRSCSVNATLEEKQLRVITSGWMQRLWTLQEALLAPNLIFEFSDGLVSIQDLLPANPYNAANIVRCALGSDISSLMGKHAQSGNSPSRAFKALPLSDVANSMEWRTTSKLEDETLAIASLLGIDAGELVNLPPEKRMMTLLLKLRNLPPNIVFMSGPKLSNDGFGWAPRTLMLRKGGYLDGRDCSALCTTSGLLGTYTCAHFTETTFRKDELCWYARLSESDRWFTVRNLRESLDHGTAHYTCNALLLRSAQPPADDTAIAVLINWRDQSHAQPGEFRPACRFAARVGIAWTINTAISGVQNRKVVDILNSGTLDVCFV</sequence>
<evidence type="ECO:0000259" key="2">
    <source>
        <dbReference type="Pfam" id="PF06985"/>
    </source>
</evidence>
<dbReference type="EMBL" id="KV722371">
    <property type="protein sequence ID" value="OCH92299.1"/>
    <property type="molecule type" value="Genomic_DNA"/>
</dbReference>
<proteinExistence type="predicted"/>
<reference evidence="3 4" key="1">
    <citation type="submission" date="2016-07" db="EMBL/GenBank/DDBJ databases">
        <title>Draft genome of the white-rot fungus Obba rivulosa 3A-2.</title>
        <authorList>
            <consortium name="DOE Joint Genome Institute"/>
            <person name="Miettinen O."/>
            <person name="Riley R."/>
            <person name="Acob R."/>
            <person name="Barry K."/>
            <person name="Cullen D."/>
            <person name="De Vries R."/>
            <person name="Hainaut M."/>
            <person name="Hatakka A."/>
            <person name="Henrissat B."/>
            <person name="Hilden K."/>
            <person name="Kuo R."/>
            <person name="Labutti K."/>
            <person name="Lipzen A."/>
            <person name="Makela M.R."/>
            <person name="Sandor L."/>
            <person name="Spatafora J.W."/>
            <person name="Grigoriev I.V."/>
            <person name="Hibbett D.S."/>
        </authorList>
    </citation>
    <scope>NUCLEOTIDE SEQUENCE [LARGE SCALE GENOMIC DNA]</scope>
    <source>
        <strain evidence="3 4">3A-2</strain>
    </source>
</reference>
<dbReference type="InterPro" id="IPR010730">
    <property type="entry name" value="HET"/>
</dbReference>
<dbReference type="Pfam" id="PF06985">
    <property type="entry name" value="HET"/>
    <property type="match status" value="1"/>
</dbReference>
<dbReference type="PANTHER" id="PTHR39596:SF2">
    <property type="entry name" value="HET DOMAIN PROTEIN (AFU_ORTHOLOGUE AFUA_1G17550)-RELATED"/>
    <property type="match status" value="1"/>
</dbReference>
<dbReference type="PANTHER" id="PTHR39596">
    <property type="match status" value="1"/>
</dbReference>
<keyword evidence="4" id="KW-1185">Reference proteome</keyword>
<dbReference type="Proteomes" id="UP000250043">
    <property type="component" value="Unassembled WGS sequence"/>
</dbReference>
<feature type="domain" description="Heterokaryon incompatibility" evidence="2">
    <location>
        <begin position="395"/>
        <end position="474"/>
    </location>
</feature>
<protein>
    <recommendedName>
        <fullName evidence="2">Heterokaryon incompatibility domain-containing protein</fullName>
    </recommendedName>
</protein>
<accession>A0A8E2B058</accession>
<feature type="region of interest" description="Disordered" evidence="1">
    <location>
        <begin position="49"/>
        <end position="77"/>
    </location>
</feature>
<organism evidence="3 4">
    <name type="scientific">Obba rivulosa</name>
    <dbReference type="NCBI Taxonomy" id="1052685"/>
    <lineage>
        <taxon>Eukaryota</taxon>
        <taxon>Fungi</taxon>
        <taxon>Dikarya</taxon>
        <taxon>Basidiomycota</taxon>
        <taxon>Agaricomycotina</taxon>
        <taxon>Agaricomycetes</taxon>
        <taxon>Polyporales</taxon>
        <taxon>Gelatoporiaceae</taxon>
        <taxon>Obba</taxon>
    </lineage>
</organism>